<organism evidence="2 3">
    <name type="scientific">Rhodovastum atsumiense</name>
    <dbReference type="NCBI Taxonomy" id="504468"/>
    <lineage>
        <taxon>Bacteria</taxon>
        <taxon>Pseudomonadati</taxon>
        <taxon>Pseudomonadota</taxon>
        <taxon>Alphaproteobacteria</taxon>
        <taxon>Acetobacterales</taxon>
        <taxon>Acetobacteraceae</taxon>
        <taxon>Rhodovastum</taxon>
    </lineage>
</organism>
<gene>
    <name evidence="2" type="ORF">F1189_13625</name>
</gene>
<evidence type="ECO:0000313" key="2">
    <source>
        <dbReference type="EMBL" id="KAA5611598.1"/>
    </source>
</evidence>
<evidence type="ECO:0000256" key="1">
    <source>
        <dbReference type="SAM" id="MobiDB-lite"/>
    </source>
</evidence>
<comment type="caution">
    <text evidence="2">The sequence shown here is derived from an EMBL/GenBank/DDBJ whole genome shotgun (WGS) entry which is preliminary data.</text>
</comment>
<dbReference type="InterPro" id="IPR057117">
    <property type="entry name" value="Pam3_gp59"/>
</dbReference>
<feature type="compositionally biased region" description="Basic and acidic residues" evidence="1">
    <location>
        <begin position="1"/>
        <end position="10"/>
    </location>
</feature>
<dbReference type="Proteomes" id="UP000325255">
    <property type="component" value="Unassembled WGS sequence"/>
</dbReference>
<evidence type="ECO:0000313" key="3">
    <source>
        <dbReference type="Proteomes" id="UP000325255"/>
    </source>
</evidence>
<feature type="region of interest" description="Disordered" evidence="1">
    <location>
        <begin position="1"/>
        <end position="46"/>
    </location>
</feature>
<dbReference type="Pfam" id="PF23986">
    <property type="entry name" value="Pam3_gp59"/>
    <property type="match status" value="1"/>
</dbReference>
<dbReference type="AlphaFoldDB" id="A0A5M6IVR7"/>
<protein>
    <submittedName>
        <fullName evidence="2">Uncharacterized protein</fullName>
    </submittedName>
</protein>
<proteinExistence type="predicted"/>
<dbReference type="RefSeq" id="WP_150041372.1">
    <property type="nucleotide sequence ID" value="NZ_OW485606.1"/>
</dbReference>
<name>A0A5M6IVR7_9PROT</name>
<accession>A0A5M6IVR7</accession>
<reference evidence="2 3" key="1">
    <citation type="submission" date="2019-09" db="EMBL/GenBank/DDBJ databases">
        <title>Genome sequence of Rhodovastum atsumiense, a diverse member of the Acetobacteraceae family of non-sulfur purple photosynthetic bacteria.</title>
        <authorList>
            <person name="Meyer T."/>
            <person name="Kyndt J."/>
        </authorList>
    </citation>
    <scope>NUCLEOTIDE SEQUENCE [LARGE SCALE GENOMIC DNA]</scope>
    <source>
        <strain evidence="2 3">DSM 21279</strain>
    </source>
</reference>
<keyword evidence="3" id="KW-1185">Reference proteome</keyword>
<dbReference type="EMBL" id="VWPK01000019">
    <property type="protein sequence ID" value="KAA5611598.1"/>
    <property type="molecule type" value="Genomic_DNA"/>
</dbReference>
<sequence length="74" mass="8454">MSKESDKLRAEWPGGEKQARQHLEGAGYKLNDDDYWEEPSPGYKPTDQDWSALEYLEAEFGYNGLIGEADPEED</sequence>